<comment type="similarity">
    <text evidence="1">Belongs to the peptidase S33 family.</text>
</comment>
<dbReference type="SUPFAM" id="SSF53474">
    <property type="entry name" value="alpha/beta-Hydrolases"/>
    <property type="match status" value="1"/>
</dbReference>
<keyword evidence="2 3" id="KW-0378">Hydrolase</keyword>
<comment type="caution">
    <text evidence="3">The sequence shown here is derived from an EMBL/GenBank/DDBJ whole genome shotgun (WGS) entry which is preliminary data.</text>
</comment>
<dbReference type="PANTHER" id="PTHR21661:SF35">
    <property type="entry name" value="EPOXIDE HYDROLASE"/>
    <property type="match status" value="1"/>
</dbReference>
<keyword evidence="4" id="KW-1185">Reference proteome</keyword>
<evidence type="ECO:0000256" key="1">
    <source>
        <dbReference type="ARBA" id="ARBA00010088"/>
    </source>
</evidence>
<evidence type="ECO:0000313" key="3">
    <source>
        <dbReference type="EMBL" id="MEB3958888.1"/>
    </source>
</evidence>
<evidence type="ECO:0000313" key="4">
    <source>
        <dbReference type="Proteomes" id="UP001352223"/>
    </source>
</evidence>
<sequence length="221" mass="24404">MHDELGFERYAAHGGDLGAGITSRLAEAHPEAVTGIHLLALAAPAAYDPAGLTPDEEAHLAAVANWQAEEGGYQHQQNTRPLTFAPALTDSPAGLLGWIVEKYRAWSDCGGDLSARFSDDYLLTQASLYWFTGTVSTSFRPYYEYAQGLTRRVERVDVPTAVALFPADLSRPPRSWAERTYTITRYTHMPRGGHFAAHEEPGLLAQDITEFFRDHRAATVR</sequence>
<evidence type="ECO:0000256" key="2">
    <source>
        <dbReference type="ARBA" id="ARBA00022801"/>
    </source>
</evidence>
<dbReference type="PRINTS" id="PR00412">
    <property type="entry name" value="EPOXHYDRLASE"/>
</dbReference>
<name>A0ABU6C2X6_9ACTN</name>
<organism evidence="3 4">
    <name type="scientific">Streptomyces kunmingensis</name>
    <dbReference type="NCBI Taxonomy" id="68225"/>
    <lineage>
        <taxon>Bacteria</taxon>
        <taxon>Bacillati</taxon>
        <taxon>Actinomycetota</taxon>
        <taxon>Actinomycetes</taxon>
        <taxon>Kitasatosporales</taxon>
        <taxon>Streptomycetaceae</taxon>
        <taxon>Streptomyces</taxon>
    </lineage>
</organism>
<gene>
    <name evidence="3" type="ORF">OKJ48_01240</name>
</gene>
<dbReference type="EMBL" id="JAOZYB010000001">
    <property type="protein sequence ID" value="MEB3958888.1"/>
    <property type="molecule type" value="Genomic_DNA"/>
</dbReference>
<protein>
    <submittedName>
        <fullName evidence="3">Alpha/beta hydrolase</fullName>
    </submittedName>
</protein>
<dbReference type="Gene3D" id="3.40.50.1820">
    <property type="entry name" value="alpha/beta hydrolase"/>
    <property type="match status" value="1"/>
</dbReference>
<dbReference type="RefSeq" id="WP_324765865.1">
    <property type="nucleotide sequence ID" value="NZ_BAAATS010000022.1"/>
</dbReference>
<dbReference type="GO" id="GO:0016787">
    <property type="term" value="F:hydrolase activity"/>
    <property type="evidence" value="ECO:0007669"/>
    <property type="project" value="UniProtKB-KW"/>
</dbReference>
<dbReference type="InterPro" id="IPR000639">
    <property type="entry name" value="Epox_hydrolase-like"/>
</dbReference>
<dbReference type="InterPro" id="IPR029058">
    <property type="entry name" value="AB_hydrolase_fold"/>
</dbReference>
<dbReference type="Proteomes" id="UP001352223">
    <property type="component" value="Unassembled WGS sequence"/>
</dbReference>
<accession>A0ABU6C2X6</accession>
<reference evidence="3 4" key="1">
    <citation type="submission" date="2022-10" db="EMBL/GenBank/DDBJ databases">
        <authorList>
            <person name="Xie J."/>
            <person name="Shen N."/>
        </authorList>
    </citation>
    <scope>NUCLEOTIDE SEQUENCE [LARGE SCALE GENOMIC DNA]</scope>
    <source>
        <strain evidence="3 4">DSM 41681</strain>
    </source>
</reference>
<proteinExistence type="inferred from homology"/>
<dbReference type="PANTHER" id="PTHR21661">
    <property type="entry name" value="EPOXIDE HYDROLASE 1-RELATED"/>
    <property type="match status" value="1"/>
</dbReference>